<feature type="transmembrane region" description="Helical" evidence="1">
    <location>
        <begin position="137"/>
        <end position="159"/>
    </location>
</feature>
<keyword evidence="1" id="KW-0812">Transmembrane</keyword>
<dbReference type="InParanoid" id="A0A212F7S1"/>
<organism evidence="2 3">
    <name type="scientific">Danaus plexippus plexippus</name>
    <dbReference type="NCBI Taxonomy" id="278856"/>
    <lineage>
        <taxon>Eukaryota</taxon>
        <taxon>Metazoa</taxon>
        <taxon>Ecdysozoa</taxon>
        <taxon>Arthropoda</taxon>
        <taxon>Hexapoda</taxon>
        <taxon>Insecta</taxon>
        <taxon>Pterygota</taxon>
        <taxon>Neoptera</taxon>
        <taxon>Endopterygota</taxon>
        <taxon>Lepidoptera</taxon>
        <taxon>Glossata</taxon>
        <taxon>Ditrysia</taxon>
        <taxon>Papilionoidea</taxon>
        <taxon>Nymphalidae</taxon>
        <taxon>Danainae</taxon>
        <taxon>Danaini</taxon>
        <taxon>Danaina</taxon>
        <taxon>Danaus</taxon>
        <taxon>Danaus</taxon>
    </lineage>
</organism>
<evidence type="ECO:0000313" key="2">
    <source>
        <dbReference type="EMBL" id="OWR49759.1"/>
    </source>
</evidence>
<accession>A0A212F7S1</accession>
<evidence type="ECO:0000256" key="1">
    <source>
        <dbReference type="SAM" id="Phobius"/>
    </source>
</evidence>
<comment type="caution">
    <text evidence="2">The sequence shown here is derived from an EMBL/GenBank/DDBJ whole genome shotgun (WGS) entry which is preliminary data.</text>
</comment>
<keyword evidence="1" id="KW-1133">Transmembrane helix</keyword>
<gene>
    <name evidence="2" type="ORF">KGM_200961</name>
</gene>
<keyword evidence="1" id="KW-0472">Membrane</keyword>
<dbReference type="AlphaFoldDB" id="A0A212F7S1"/>
<protein>
    <submittedName>
        <fullName evidence="2">Uncharacterized protein</fullName>
    </submittedName>
</protein>
<dbReference type="Proteomes" id="UP000007151">
    <property type="component" value="Unassembled WGS sequence"/>
</dbReference>
<dbReference type="eggNOG" id="ENOG502SARM">
    <property type="taxonomic scope" value="Eukaryota"/>
</dbReference>
<proteinExistence type="predicted"/>
<dbReference type="KEGG" id="dpl:KGM_200961"/>
<evidence type="ECO:0000313" key="3">
    <source>
        <dbReference type="Proteomes" id="UP000007151"/>
    </source>
</evidence>
<dbReference type="EMBL" id="AGBW02009847">
    <property type="protein sequence ID" value="OWR49759.1"/>
    <property type="molecule type" value="Genomic_DNA"/>
</dbReference>
<name>A0A212F7S1_DANPL</name>
<sequence>MNVPQFSHIANSISHQECIKLIASLRYNSYEMPCSLTSVNSNNMSCVWLLIDYSDGKESWQGGNKTHGVLAHRLRQLGRSDLADWLCKAVFHQLAKDINDTILVNPFAVDSTQSALCTKLLKDKLVFVGAEWDIIDITLWMVLAILVAWLVVSCCRLLCLSCRKKLATNEEMIALLKKGSGITIDNKT</sequence>
<reference evidence="2 3" key="1">
    <citation type="journal article" date="2011" name="Cell">
        <title>The monarch butterfly genome yields insights into long-distance migration.</title>
        <authorList>
            <person name="Zhan S."/>
            <person name="Merlin C."/>
            <person name="Boore J.L."/>
            <person name="Reppert S.M."/>
        </authorList>
    </citation>
    <scope>NUCLEOTIDE SEQUENCE [LARGE SCALE GENOMIC DNA]</scope>
    <source>
        <strain evidence="2">F-2</strain>
    </source>
</reference>
<keyword evidence="3" id="KW-1185">Reference proteome</keyword>